<protein>
    <submittedName>
        <fullName evidence="9">Undecaprenyl-phosphate glucose phosphotransferase</fullName>
        <ecNumber evidence="9">2.7.8.31</ecNumber>
    </submittedName>
</protein>
<keyword evidence="5 7" id="KW-1133">Transmembrane helix</keyword>
<dbReference type="NCBIfam" id="TIGR03023">
    <property type="entry name" value="WcaJ_sugtrans"/>
    <property type="match status" value="1"/>
</dbReference>
<dbReference type="InterPro" id="IPR036291">
    <property type="entry name" value="NAD(P)-bd_dom_sf"/>
</dbReference>
<keyword evidence="4 7" id="KW-0812">Transmembrane</keyword>
<dbReference type="EC" id="2.7.8.31" evidence="9"/>
<sequence length="490" mass="55702">MHQDVPEKNLLKPVQSGDQTLQAPSLLGDRFREFSNSSPVIGFFKLCLDPFIVVATLYALAIPFEIAIDGVEFVFGVLAFLLTAILLDGIFLFVPGYSRQLLGLCRFSLEWGCVLLSLFFIGQVSGFSTYMYPPYYLTWAVVAPLVLILTHFLFRLFVLHPVQNNVKKILIIGANKPGQMLAKNIQQQSFLKMEFLGFFEDRDASRLDGINSEEIIGDLSVFPEYICENTVHQIYITLPMTAQPRVMELLDYLKDSTASIYFIPDLFVFDLINARFDNVAGLPVVAICESPFLGLNGLVKRITDIVLSLLILLLIWPVLLVVAIAVKLTSAGPIFFKQKRYGEDGQSVLVYKFRSMTVMEDGDQVIQAKKNDMRLTPIGRFIRRTSLDELPQFINVLQGKMSIVGPRPHANAHNEQYRKLIKGYMIRHKVKPGITGWAQVNGFRGETDTLEKMEGRILYDLEYLRNWSVWLDLKIIWRTATGMFRDKNAF</sequence>
<evidence type="ECO:0000256" key="4">
    <source>
        <dbReference type="ARBA" id="ARBA00022692"/>
    </source>
</evidence>
<comment type="subcellular location">
    <subcellularLocation>
        <location evidence="1">Membrane</location>
        <topology evidence="1">Multi-pass membrane protein</topology>
    </subcellularLocation>
</comment>
<dbReference type="PANTHER" id="PTHR30576">
    <property type="entry name" value="COLANIC BIOSYNTHESIS UDP-GLUCOSE LIPID CARRIER TRANSFERASE"/>
    <property type="match status" value="1"/>
</dbReference>
<dbReference type="InterPro" id="IPR017473">
    <property type="entry name" value="Undecaprenyl-P_gluc_Ptfrase"/>
</dbReference>
<evidence type="ECO:0000256" key="2">
    <source>
        <dbReference type="ARBA" id="ARBA00006464"/>
    </source>
</evidence>
<reference evidence="9 10" key="1">
    <citation type="submission" date="2021-10" db="EMBL/GenBank/DDBJ databases">
        <authorList>
            <person name="Chen M."/>
        </authorList>
    </citation>
    <scope>NUCLEOTIDE SEQUENCE [LARGE SCALE GENOMIC DNA]</scope>
    <source>
        <strain evidence="9 10">H3-26</strain>
    </source>
</reference>
<comment type="caution">
    <text evidence="9">The sequence shown here is derived from an EMBL/GenBank/DDBJ whole genome shotgun (WGS) entry which is preliminary data.</text>
</comment>
<dbReference type="RefSeq" id="WP_226763374.1">
    <property type="nucleotide sequence ID" value="NZ_JAJAWG010000002.1"/>
</dbReference>
<name>A0ABS8BIP0_9NEIS</name>
<keyword evidence="6 7" id="KW-0472">Membrane</keyword>
<feature type="transmembrane region" description="Helical" evidence="7">
    <location>
        <begin position="305"/>
        <end position="326"/>
    </location>
</feature>
<dbReference type="GO" id="GO:0089702">
    <property type="term" value="F:undecaprenyl-phosphate glucose phosphotransferase activity"/>
    <property type="evidence" value="ECO:0007669"/>
    <property type="project" value="UniProtKB-EC"/>
</dbReference>
<accession>A0ABS8BIP0</accession>
<evidence type="ECO:0000256" key="5">
    <source>
        <dbReference type="ARBA" id="ARBA00022989"/>
    </source>
</evidence>
<feature type="transmembrane region" description="Helical" evidence="7">
    <location>
        <begin position="136"/>
        <end position="158"/>
    </location>
</feature>
<evidence type="ECO:0000259" key="8">
    <source>
        <dbReference type="Pfam" id="PF02397"/>
    </source>
</evidence>
<dbReference type="PANTHER" id="PTHR30576:SF21">
    <property type="entry name" value="UDP-GLUCOSE:UNDECAPRENYL-PHOSPHATE GLUCOSE-1-PHOSPHATE TRANSFERASE"/>
    <property type="match status" value="1"/>
</dbReference>
<feature type="transmembrane region" description="Helical" evidence="7">
    <location>
        <begin position="73"/>
        <end position="97"/>
    </location>
</feature>
<evidence type="ECO:0000256" key="7">
    <source>
        <dbReference type="SAM" id="Phobius"/>
    </source>
</evidence>
<gene>
    <name evidence="9" type="ORF">LG219_04655</name>
</gene>
<dbReference type="InterPro" id="IPR003362">
    <property type="entry name" value="Bact_transf"/>
</dbReference>
<dbReference type="SUPFAM" id="SSF51735">
    <property type="entry name" value="NAD(P)-binding Rossmann-fold domains"/>
    <property type="match status" value="1"/>
</dbReference>
<dbReference type="EMBL" id="JAJAWG010000002">
    <property type="protein sequence ID" value="MCB5195581.1"/>
    <property type="molecule type" value="Genomic_DNA"/>
</dbReference>
<evidence type="ECO:0000256" key="6">
    <source>
        <dbReference type="ARBA" id="ARBA00023136"/>
    </source>
</evidence>
<dbReference type="Pfam" id="PF13727">
    <property type="entry name" value="CoA_binding_3"/>
    <property type="match status" value="1"/>
</dbReference>
<dbReference type="Pfam" id="PF02397">
    <property type="entry name" value="Bac_transf"/>
    <property type="match status" value="1"/>
</dbReference>
<keyword evidence="10" id="KW-1185">Reference proteome</keyword>
<evidence type="ECO:0000256" key="3">
    <source>
        <dbReference type="ARBA" id="ARBA00022679"/>
    </source>
</evidence>
<keyword evidence="3 9" id="KW-0808">Transferase</keyword>
<dbReference type="Gene3D" id="3.40.50.720">
    <property type="entry name" value="NAD(P)-binding Rossmann-like Domain"/>
    <property type="match status" value="1"/>
</dbReference>
<feature type="transmembrane region" description="Helical" evidence="7">
    <location>
        <begin position="109"/>
        <end position="130"/>
    </location>
</feature>
<evidence type="ECO:0000313" key="10">
    <source>
        <dbReference type="Proteomes" id="UP001198034"/>
    </source>
</evidence>
<dbReference type="NCBIfam" id="TIGR03025">
    <property type="entry name" value="EPS_sugtrans"/>
    <property type="match status" value="1"/>
</dbReference>
<feature type="transmembrane region" description="Helical" evidence="7">
    <location>
        <begin position="40"/>
        <end position="61"/>
    </location>
</feature>
<feature type="domain" description="Bacterial sugar transferase" evidence="8">
    <location>
        <begin position="300"/>
        <end position="484"/>
    </location>
</feature>
<dbReference type="Proteomes" id="UP001198034">
    <property type="component" value="Unassembled WGS sequence"/>
</dbReference>
<comment type="similarity">
    <text evidence="2">Belongs to the bacterial sugar transferase family.</text>
</comment>
<organism evidence="9 10">
    <name type="scientific">Deefgea salmonis</name>
    <dbReference type="NCBI Taxonomy" id="2875502"/>
    <lineage>
        <taxon>Bacteria</taxon>
        <taxon>Pseudomonadati</taxon>
        <taxon>Pseudomonadota</taxon>
        <taxon>Betaproteobacteria</taxon>
        <taxon>Neisseriales</taxon>
        <taxon>Chitinibacteraceae</taxon>
        <taxon>Deefgea</taxon>
    </lineage>
</organism>
<evidence type="ECO:0000256" key="1">
    <source>
        <dbReference type="ARBA" id="ARBA00004141"/>
    </source>
</evidence>
<proteinExistence type="inferred from homology"/>
<evidence type="ECO:0000313" key="9">
    <source>
        <dbReference type="EMBL" id="MCB5195581.1"/>
    </source>
</evidence>
<dbReference type="InterPro" id="IPR017475">
    <property type="entry name" value="EPS_sugar_tfrase"/>
</dbReference>